<dbReference type="Gene3D" id="3.30.70.330">
    <property type="match status" value="2"/>
</dbReference>
<name>A0A1D1YBN5_9ARAE</name>
<keyword evidence="1 2" id="KW-0694">RNA-binding</keyword>
<dbReference type="EMBL" id="GDJX01015875">
    <property type="protein sequence ID" value="JAT52061.1"/>
    <property type="molecule type" value="Transcribed_RNA"/>
</dbReference>
<reference evidence="5" key="1">
    <citation type="submission" date="2015-07" db="EMBL/GenBank/DDBJ databases">
        <title>Transcriptome Assembly of Anthurium amnicola.</title>
        <authorList>
            <person name="Suzuki J."/>
        </authorList>
    </citation>
    <scope>NUCLEOTIDE SEQUENCE</scope>
</reference>
<dbReference type="PANTHER" id="PTHR48024:SF9">
    <property type="entry name" value="UBP1-ASSOCIATED PROTEINS 1A-RELATED"/>
    <property type="match status" value="1"/>
</dbReference>
<gene>
    <name evidence="5" type="primary">Hnrnpab_11</name>
    <name evidence="5" type="ORF">g.37173</name>
</gene>
<evidence type="ECO:0000256" key="2">
    <source>
        <dbReference type="PROSITE-ProRule" id="PRU00176"/>
    </source>
</evidence>
<dbReference type="Pfam" id="PF00076">
    <property type="entry name" value="RRM_1"/>
    <property type="match status" value="2"/>
</dbReference>
<protein>
    <submittedName>
        <fullName evidence="5">Heterogeneous nuclear ribonucleoprotein A/B</fullName>
    </submittedName>
</protein>
<dbReference type="SUPFAM" id="SSF54928">
    <property type="entry name" value="RNA-binding domain, RBD"/>
    <property type="match status" value="2"/>
</dbReference>
<dbReference type="GO" id="GO:1990904">
    <property type="term" value="C:ribonucleoprotein complex"/>
    <property type="evidence" value="ECO:0007669"/>
    <property type="project" value="UniProtKB-KW"/>
</dbReference>
<feature type="domain" description="RRM" evidence="4">
    <location>
        <begin position="129"/>
        <end position="233"/>
    </location>
</feature>
<organism evidence="5">
    <name type="scientific">Anthurium amnicola</name>
    <dbReference type="NCBI Taxonomy" id="1678845"/>
    <lineage>
        <taxon>Eukaryota</taxon>
        <taxon>Viridiplantae</taxon>
        <taxon>Streptophyta</taxon>
        <taxon>Embryophyta</taxon>
        <taxon>Tracheophyta</taxon>
        <taxon>Spermatophyta</taxon>
        <taxon>Magnoliopsida</taxon>
        <taxon>Liliopsida</taxon>
        <taxon>Araceae</taxon>
        <taxon>Pothoideae</taxon>
        <taxon>Potheae</taxon>
        <taxon>Anthurium</taxon>
    </lineage>
</organism>
<accession>A0A1D1YBN5</accession>
<dbReference type="PROSITE" id="PS50102">
    <property type="entry name" value="RRM"/>
    <property type="match status" value="2"/>
</dbReference>
<proteinExistence type="predicted"/>
<sequence>MAKTPGEKARRKRQKSRQRLRQSFNPKPTATTAKEEKEEQGKGTLHRPRKLRRRDSEDPILFGPPSSSSSSDSGYSDDDAGEAEAADVEALLAPYSKDQLVVFLCDAALADAALADRIRAAAEGDVSHRKVFVRGLPWDVTSEKLLAAFVPYGAVNQCHVVLDKATGRGKGYGFVLFGSRAGALAALREPQKQIGGRVAHCQLASLGSSASGAASGHHADTAGRKIYITNVHAETNPEKLRAFFAQFGEIETGPTGFDLPTGKSKGYAIFVYKTNEGARKALEEPYKLFEGNRLQCQWATEPAKVKELLPTAAAGLSTSSGVAGAAPQSVLAAVAAAQNFSLYSQNPAYAALWGQNPLLAAAAGINPAALAAPTLSASALSPAVDGGFAGYGGSSSLLGAYGTQGTAGLREMQYGQSSLGRLGSSYDGMSSYL</sequence>
<keyword evidence="5" id="KW-0687">Ribonucleoprotein</keyword>
<evidence type="ECO:0000256" key="1">
    <source>
        <dbReference type="ARBA" id="ARBA00022884"/>
    </source>
</evidence>
<dbReference type="SMART" id="SM00360">
    <property type="entry name" value="RRM"/>
    <property type="match status" value="2"/>
</dbReference>
<feature type="compositionally biased region" description="Basic residues" evidence="3">
    <location>
        <begin position="9"/>
        <end position="20"/>
    </location>
</feature>
<dbReference type="InterPro" id="IPR000504">
    <property type="entry name" value="RRM_dom"/>
</dbReference>
<feature type="domain" description="RRM" evidence="4">
    <location>
        <begin position="224"/>
        <end position="301"/>
    </location>
</feature>
<dbReference type="PANTHER" id="PTHR48024">
    <property type="entry name" value="GEO13361P1-RELATED"/>
    <property type="match status" value="1"/>
</dbReference>
<dbReference type="InterPro" id="IPR035979">
    <property type="entry name" value="RBD_domain_sf"/>
</dbReference>
<dbReference type="InterPro" id="IPR012677">
    <property type="entry name" value="Nucleotide-bd_a/b_plait_sf"/>
</dbReference>
<dbReference type="AlphaFoldDB" id="A0A1D1YBN5"/>
<feature type="region of interest" description="Disordered" evidence="3">
    <location>
        <begin position="1"/>
        <end position="80"/>
    </location>
</feature>
<evidence type="ECO:0000256" key="3">
    <source>
        <dbReference type="SAM" id="MobiDB-lite"/>
    </source>
</evidence>
<evidence type="ECO:0000313" key="5">
    <source>
        <dbReference type="EMBL" id="JAT52061.1"/>
    </source>
</evidence>
<feature type="compositionally biased region" description="Low complexity" evidence="3">
    <location>
        <begin position="21"/>
        <end position="32"/>
    </location>
</feature>
<dbReference type="GO" id="GO:0003723">
    <property type="term" value="F:RNA binding"/>
    <property type="evidence" value="ECO:0007669"/>
    <property type="project" value="UniProtKB-UniRule"/>
</dbReference>
<feature type="compositionally biased region" description="Basic residues" evidence="3">
    <location>
        <begin position="44"/>
        <end position="53"/>
    </location>
</feature>
<dbReference type="InterPro" id="IPR050886">
    <property type="entry name" value="RNA-binding_reg"/>
</dbReference>
<evidence type="ECO:0000259" key="4">
    <source>
        <dbReference type="PROSITE" id="PS50102"/>
    </source>
</evidence>